<evidence type="ECO:0000313" key="1">
    <source>
        <dbReference type="EMBL" id="CAB0000886.1"/>
    </source>
</evidence>
<gene>
    <name evidence="1" type="ORF">NTEN_LOCUS6673</name>
</gene>
<dbReference type="AlphaFoldDB" id="A0A6H5GC50"/>
<dbReference type="Proteomes" id="UP000479000">
    <property type="component" value="Unassembled WGS sequence"/>
</dbReference>
<evidence type="ECO:0000313" key="2">
    <source>
        <dbReference type="Proteomes" id="UP000479000"/>
    </source>
</evidence>
<dbReference type="EMBL" id="CADCXU010010162">
    <property type="protein sequence ID" value="CAB0000886.1"/>
    <property type="molecule type" value="Genomic_DNA"/>
</dbReference>
<proteinExistence type="predicted"/>
<protein>
    <submittedName>
        <fullName evidence="1">Uncharacterized protein</fullName>
    </submittedName>
</protein>
<reference evidence="1 2" key="1">
    <citation type="submission" date="2020-02" db="EMBL/GenBank/DDBJ databases">
        <authorList>
            <person name="Ferguson B K."/>
        </authorList>
    </citation>
    <scope>NUCLEOTIDE SEQUENCE [LARGE SCALE GENOMIC DNA]</scope>
</reference>
<keyword evidence="2" id="KW-1185">Reference proteome</keyword>
<accession>A0A6H5GC50</accession>
<name>A0A6H5GC50_9HEMI</name>
<sequence length="152" mass="17478">MEPKPLQKLLSERPQLLRENMPTMPIIIIITKDRQIHIRTPQKYGLTVWKSAMSSEGHCSPIALSSILNSWMINVQTNGAKVKIEEHRSCSDRVRPVQTALKTYSAGIIQPNDQQNHAKKYFNAICLSSRRESVLPRRECGKSYYLSHFEIM</sequence>
<organism evidence="1 2">
    <name type="scientific">Nesidiocoris tenuis</name>
    <dbReference type="NCBI Taxonomy" id="355587"/>
    <lineage>
        <taxon>Eukaryota</taxon>
        <taxon>Metazoa</taxon>
        <taxon>Ecdysozoa</taxon>
        <taxon>Arthropoda</taxon>
        <taxon>Hexapoda</taxon>
        <taxon>Insecta</taxon>
        <taxon>Pterygota</taxon>
        <taxon>Neoptera</taxon>
        <taxon>Paraneoptera</taxon>
        <taxon>Hemiptera</taxon>
        <taxon>Heteroptera</taxon>
        <taxon>Panheteroptera</taxon>
        <taxon>Cimicomorpha</taxon>
        <taxon>Miridae</taxon>
        <taxon>Dicyphina</taxon>
        <taxon>Nesidiocoris</taxon>
    </lineage>
</organism>